<dbReference type="Pfam" id="PF10318">
    <property type="entry name" value="7TM_GPCR_Srh"/>
    <property type="match status" value="1"/>
</dbReference>
<sequence>MKVRLIPAIDESQTWVVEKMGLKEVALRVLEKLMPYRALQVLRRNETALLLETCAISSPSENSYSTTAVYIFFFTCLTALVILILFPWKSVEKPLLRGYMIGYIGMVILLNFILCLVLRPVFYFPVIAYKCLGLLGTFGSFDGFGVFTALFFIPFPLAFTIFDNAQPIYYLYRVCRESRKWEMGSNDVHMQNFVHLFALSIQVFLHTVFWTFPICLLGLIILVGSYSPGASRFATILIMLHGPFSLFYVPFGISFPNQSWSLKIFHEQPVREGNDLEMNAVESPQPSTHYDFPPTYEETMGIGFDTSIL</sequence>
<dbReference type="InterPro" id="IPR019422">
    <property type="entry name" value="7TM_GPCR_serpentine_rcpt_Srh"/>
</dbReference>
<keyword evidence="1" id="KW-0812">Transmembrane</keyword>
<name>A0A8S1HMD8_9PELO</name>
<accession>A0A8S1HMD8</accession>
<dbReference type="Proteomes" id="UP000835052">
    <property type="component" value="Unassembled WGS sequence"/>
</dbReference>
<feature type="transmembrane region" description="Helical" evidence="1">
    <location>
        <begin position="144"/>
        <end position="172"/>
    </location>
</feature>
<feature type="transmembrane region" description="Helical" evidence="1">
    <location>
        <begin position="100"/>
        <end position="124"/>
    </location>
</feature>
<comment type="caution">
    <text evidence="2">The sequence shown here is derived from an EMBL/GenBank/DDBJ whole genome shotgun (WGS) entry which is preliminary data.</text>
</comment>
<dbReference type="AlphaFoldDB" id="A0A8S1HMD8"/>
<keyword evidence="1" id="KW-0472">Membrane</keyword>
<proteinExistence type="predicted"/>
<keyword evidence="1" id="KW-1133">Transmembrane helix</keyword>
<evidence type="ECO:0000313" key="3">
    <source>
        <dbReference type="Proteomes" id="UP000835052"/>
    </source>
</evidence>
<dbReference type="EMBL" id="CAJGYM010000043">
    <property type="protein sequence ID" value="CAD6194330.1"/>
    <property type="molecule type" value="Genomic_DNA"/>
</dbReference>
<evidence type="ECO:0000256" key="1">
    <source>
        <dbReference type="SAM" id="Phobius"/>
    </source>
</evidence>
<organism evidence="2 3">
    <name type="scientific">Caenorhabditis auriculariae</name>
    <dbReference type="NCBI Taxonomy" id="2777116"/>
    <lineage>
        <taxon>Eukaryota</taxon>
        <taxon>Metazoa</taxon>
        <taxon>Ecdysozoa</taxon>
        <taxon>Nematoda</taxon>
        <taxon>Chromadorea</taxon>
        <taxon>Rhabditida</taxon>
        <taxon>Rhabditina</taxon>
        <taxon>Rhabditomorpha</taxon>
        <taxon>Rhabditoidea</taxon>
        <taxon>Rhabditidae</taxon>
        <taxon>Peloderinae</taxon>
        <taxon>Caenorhabditis</taxon>
    </lineage>
</organism>
<feature type="transmembrane region" description="Helical" evidence="1">
    <location>
        <begin position="233"/>
        <end position="253"/>
    </location>
</feature>
<feature type="transmembrane region" description="Helical" evidence="1">
    <location>
        <begin position="193"/>
        <end position="221"/>
    </location>
</feature>
<gene>
    <name evidence="2" type="ORF">CAUJ_LOCUS10249</name>
</gene>
<protein>
    <submittedName>
        <fullName evidence="2">Uncharacterized protein</fullName>
    </submittedName>
</protein>
<evidence type="ECO:0000313" key="2">
    <source>
        <dbReference type="EMBL" id="CAD6194330.1"/>
    </source>
</evidence>
<reference evidence="2" key="1">
    <citation type="submission" date="2020-10" db="EMBL/GenBank/DDBJ databases">
        <authorList>
            <person name="Kikuchi T."/>
        </authorList>
    </citation>
    <scope>NUCLEOTIDE SEQUENCE</scope>
    <source>
        <strain evidence="2">NKZ352</strain>
    </source>
</reference>
<feature type="transmembrane region" description="Helical" evidence="1">
    <location>
        <begin position="68"/>
        <end position="88"/>
    </location>
</feature>
<keyword evidence="3" id="KW-1185">Reference proteome</keyword>